<dbReference type="AlphaFoldDB" id="A0A834DWL9"/>
<proteinExistence type="predicted"/>
<evidence type="ECO:0000256" key="1">
    <source>
        <dbReference type="SAM" id="MobiDB-lite"/>
    </source>
</evidence>
<evidence type="ECO:0000313" key="3">
    <source>
        <dbReference type="Proteomes" id="UP000664940"/>
    </source>
</evidence>
<sequence>MDWCVLRVHPNKRIFPTCSCVFAPRASAPEDQATESCLIITKRSQEGPPLAGSPGPAGLSCRPAAAVLPKAMPSLDPPFCFTCQVFLMIRTPPRDRPHHQRQSSGGPHTQDIDKQGGMPTSHCGDSPWFQKKIHGVQRSEGGFQAPGRRFEALSTRPRVGGWGGGGCCFPHQPWMGTAVLGGGEELGHGARRGACSRFSSWRVLPETDCLGLGCLVPPWVADTSVGHPVVL</sequence>
<dbReference type="Proteomes" id="UP000664940">
    <property type="component" value="Unassembled WGS sequence"/>
</dbReference>
<accession>A0A834DWL9</accession>
<comment type="caution">
    <text evidence="2">The sequence shown here is derived from an EMBL/GenBank/DDBJ whole genome shotgun (WGS) entry which is preliminary data.</text>
</comment>
<reference evidence="2 3" key="1">
    <citation type="journal article" date="2020" name="Nature">
        <title>Six reference-quality genomes reveal evolution of bat adaptations.</title>
        <authorList>
            <person name="Jebb D."/>
            <person name="Huang Z."/>
            <person name="Pippel M."/>
            <person name="Hughes G.M."/>
            <person name="Lavrichenko K."/>
            <person name="Devanna P."/>
            <person name="Winkler S."/>
            <person name="Jermiin L.S."/>
            <person name="Skirmuntt E.C."/>
            <person name="Katzourakis A."/>
            <person name="Burkitt-Gray L."/>
            <person name="Ray D.A."/>
            <person name="Sullivan K.A.M."/>
            <person name="Roscito J.G."/>
            <person name="Kirilenko B.M."/>
            <person name="Davalos L.M."/>
            <person name="Corthals A.P."/>
            <person name="Power M.L."/>
            <person name="Jones G."/>
            <person name="Ransome R.D."/>
            <person name="Dechmann D.K.N."/>
            <person name="Locatelli A.G."/>
            <person name="Puechmaille S.J."/>
            <person name="Fedrigo O."/>
            <person name="Jarvis E.D."/>
            <person name="Hiller M."/>
            <person name="Vernes S.C."/>
            <person name="Myers E.W."/>
            <person name="Teeling E.C."/>
        </authorList>
    </citation>
    <scope>NUCLEOTIDE SEQUENCE [LARGE SCALE GENOMIC DNA]</scope>
    <source>
        <strain evidence="2">Bat1K_MPI-CBG_1</strain>
    </source>
</reference>
<organism evidence="2 3">
    <name type="scientific">Phyllostomus discolor</name>
    <name type="common">pale spear-nosed bat</name>
    <dbReference type="NCBI Taxonomy" id="89673"/>
    <lineage>
        <taxon>Eukaryota</taxon>
        <taxon>Metazoa</taxon>
        <taxon>Chordata</taxon>
        <taxon>Craniata</taxon>
        <taxon>Vertebrata</taxon>
        <taxon>Euteleostomi</taxon>
        <taxon>Mammalia</taxon>
        <taxon>Eutheria</taxon>
        <taxon>Laurasiatheria</taxon>
        <taxon>Chiroptera</taxon>
        <taxon>Yangochiroptera</taxon>
        <taxon>Phyllostomidae</taxon>
        <taxon>Phyllostominae</taxon>
        <taxon>Phyllostomus</taxon>
    </lineage>
</organism>
<protein>
    <submittedName>
        <fullName evidence="2">Uncharacterized protein</fullName>
    </submittedName>
</protein>
<evidence type="ECO:0000313" key="2">
    <source>
        <dbReference type="EMBL" id="KAF6094984.1"/>
    </source>
</evidence>
<dbReference type="EMBL" id="JABVXQ010000008">
    <property type="protein sequence ID" value="KAF6094984.1"/>
    <property type="molecule type" value="Genomic_DNA"/>
</dbReference>
<feature type="region of interest" description="Disordered" evidence="1">
    <location>
        <begin position="93"/>
        <end position="124"/>
    </location>
</feature>
<name>A0A834DWL9_9CHIR</name>
<gene>
    <name evidence="2" type="ORF">HJG60_012024</name>
</gene>